<keyword evidence="1" id="KW-0433">Leucine-rich repeat</keyword>
<feature type="region of interest" description="Disordered" evidence="3">
    <location>
        <begin position="278"/>
        <end position="324"/>
    </location>
</feature>
<gene>
    <name evidence="4" type="primary">CEP97</name>
    <name evidence="4" type="ORF">Ciccas_011957</name>
</gene>
<evidence type="ECO:0000313" key="5">
    <source>
        <dbReference type="Proteomes" id="UP001626550"/>
    </source>
</evidence>
<dbReference type="SUPFAM" id="SSF52058">
    <property type="entry name" value="L domain-like"/>
    <property type="match status" value="1"/>
</dbReference>
<accession>A0ABD2PR46</accession>
<dbReference type="SMART" id="SM00369">
    <property type="entry name" value="LRR_TYP"/>
    <property type="match status" value="3"/>
</dbReference>
<dbReference type="PROSITE" id="PS51450">
    <property type="entry name" value="LRR"/>
    <property type="match status" value="3"/>
</dbReference>
<dbReference type="Pfam" id="PF14580">
    <property type="entry name" value="LRR_9"/>
    <property type="match status" value="1"/>
</dbReference>
<evidence type="ECO:0000256" key="1">
    <source>
        <dbReference type="ARBA" id="ARBA00022614"/>
    </source>
</evidence>
<organism evidence="4 5">
    <name type="scientific">Cichlidogyrus casuarinus</name>
    <dbReference type="NCBI Taxonomy" id="1844966"/>
    <lineage>
        <taxon>Eukaryota</taxon>
        <taxon>Metazoa</taxon>
        <taxon>Spiralia</taxon>
        <taxon>Lophotrochozoa</taxon>
        <taxon>Platyhelminthes</taxon>
        <taxon>Monogenea</taxon>
        <taxon>Monopisthocotylea</taxon>
        <taxon>Dactylogyridea</taxon>
        <taxon>Ancyrocephalidae</taxon>
        <taxon>Cichlidogyrus</taxon>
    </lineage>
</organism>
<evidence type="ECO:0000256" key="3">
    <source>
        <dbReference type="SAM" id="MobiDB-lite"/>
    </source>
</evidence>
<dbReference type="InterPro" id="IPR003591">
    <property type="entry name" value="Leu-rich_rpt_typical-subtyp"/>
</dbReference>
<comment type="caution">
    <text evidence="4">The sequence shown here is derived from an EMBL/GenBank/DDBJ whole genome shotgun (WGS) entry which is preliminary data.</text>
</comment>
<feature type="non-terminal residue" evidence="4">
    <location>
        <position position="488"/>
    </location>
</feature>
<dbReference type="SMART" id="SM00365">
    <property type="entry name" value="LRR_SD22"/>
    <property type="match status" value="2"/>
</dbReference>
<evidence type="ECO:0000256" key="2">
    <source>
        <dbReference type="ARBA" id="ARBA00022737"/>
    </source>
</evidence>
<sequence length="488" mass="54638">MNSELRLNNQFISSLPQNDRLNNIITCNLSNNFFSNLSFAQFLPNLRILELSNNNVISLAGITSIPNLTWLNLSNNSIDDFSMVVHLPKLTHLDLSENQVTHLCNISCLGRLRTLLLHSNEITNLYNAVDFLPPSLEILALANNQIKAFKSIQILGQLPNLKQLSVQNNPCVTRLHLDYDFRGLMLRIFPKLIFLDGAAVKSEERSQSRASSASLIFTNNTETEPIELLSESQFIPINDQVFGLVEKGVQCPAHNKIAAEELRQLKFYLGQKRAHSSSVTSPRSYRSISNPSLPVRPKSSHVGCSSVENLPRRASPEEASCSERGTQFEDADLNSLESSCGTQLMSSLLSAIQTLESRQEDLQMSLNEERTLRKAQNEVLQSLTDQLKRVISTKRSSKRRKSSMKKLLDKTILRPNSLATIPKVITECWQSSSTDEEELTAKLVQDNPHMFQKDVLKPQQEPLTPLSADDSCAVDVSELDEVRVAALK</sequence>
<dbReference type="InterPro" id="IPR001611">
    <property type="entry name" value="Leu-rich_rpt"/>
</dbReference>
<dbReference type="Proteomes" id="UP001626550">
    <property type="component" value="Unassembled WGS sequence"/>
</dbReference>
<reference evidence="4 5" key="1">
    <citation type="submission" date="2024-11" db="EMBL/GenBank/DDBJ databases">
        <title>Adaptive evolution of stress response genes in parasites aligns with host niche diversity.</title>
        <authorList>
            <person name="Hahn C."/>
            <person name="Resl P."/>
        </authorList>
    </citation>
    <scope>NUCLEOTIDE SEQUENCE [LARGE SCALE GENOMIC DNA]</scope>
    <source>
        <strain evidence="4">EGGRZ-B1_66</strain>
        <tissue evidence="4">Body</tissue>
    </source>
</reference>
<dbReference type="EMBL" id="JBJKFK010003850">
    <property type="protein sequence ID" value="KAL3309498.1"/>
    <property type="molecule type" value="Genomic_DNA"/>
</dbReference>
<dbReference type="Gene3D" id="3.80.10.10">
    <property type="entry name" value="Ribonuclease Inhibitor"/>
    <property type="match status" value="2"/>
</dbReference>
<dbReference type="InterPro" id="IPR032675">
    <property type="entry name" value="LRR_dom_sf"/>
</dbReference>
<protein>
    <submittedName>
        <fullName evidence="4">Centrosomal protein 97kDa</fullName>
    </submittedName>
</protein>
<name>A0ABD2PR46_9PLAT</name>
<evidence type="ECO:0000313" key="4">
    <source>
        <dbReference type="EMBL" id="KAL3309498.1"/>
    </source>
</evidence>
<dbReference type="AlphaFoldDB" id="A0ABD2PR46"/>
<keyword evidence="5" id="KW-1185">Reference proteome</keyword>
<proteinExistence type="predicted"/>
<feature type="compositionally biased region" description="Low complexity" evidence="3">
    <location>
        <begin position="278"/>
        <end position="289"/>
    </location>
</feature>
<dbReference type="PANTHER" id="PTHR15454">
    <property type="entry name" value="NISCHARIN RELATED"/>
    <property type="match status" value="1"/>
</dbReference>
<keyword evidence="2" id="KW-0677">Repeat</keyword>